<sequence length="295" mass="34109">MVWGTVTSASRSTLIVIRGILTGQRYVDDILRPHMGPFLNGLPVTILQQDNARPHTSRVTQDFLRHVQTLPWPSRSPDLSPIEHVWDQLKRQMPLCHSVHDLEVAVQDVWVHLPQDNIRRLSTQCRKVLRHVLQQEVVRRAIEVALYLSNCTHCICLIVLIFGSSEYLSCFIVCIKFHFNPVLPSWCAIFNVPVCIIRNEQRRTEWSQETVQESTVRRSIRNEADNRRRPKRLCIRNDVEEHNCGTMSEQCGFCGAVYWKEEKNTAHKYTKCCHNGKVQLPAFPDAPELLKALLT</sequence>
<dbReference type="InterPro" id="IPR038717">
    <property type="entry name" value="Tc1-like_DDE_dom"/>
</dbReference>
<keyword evidence="4" id="KW-1185">Reference proteome</keyword>
<dbReference type="EMBL" id="BGPR01069641">
    <property type="protein sequence ID" value="GBO43262.1"/>
    <property type="molecule type" value="Genomic_DNA"/>
</dbReference>
<dbReference type="InterPro" id="IPR036397">
    <property type="entry name" value="RNaseH_sf"/>
</dbReference>
<reference evidence="3 4" key="1">
    <citation type="journal article" date="2019" name="Sci. Rep.">
        <title>Orb-weaving spider Araneus ventricosus genome elucidates the spidroin gene catalogue.</title>
        <authorList>
            <person name="Kono N."/>
            <person name="Nakamura H."/>
            <person name="Ohtoshi R."/>
            <person name="Moran D.A.P."/>
            <person name="Shinohara A."/>
            <person name="Yoshida Y."/>
            <person name="Fujiwara M."/>
            <person name="Mori M."/>
            <person name="Tomita M."/>
            <person name="Arakawa K."/>
        </authorList>
    </citation>
    <scope>NUCLEOTIDE SEQUENCE [LARGE SCALE GENOMIC DNA]</scope>
</reference>
<gene>
    <name evidence="2" type="ORF">AVEN_119480_1</name>
    <name evidence="3" type="ORF">AVEN_208569_1</name>
</gene>
<dbReference type="Proteomes" id="UP000499080">
    <property type="component" value="Unassembled WGS sequence"/>
</dbReference>
<evidence type="ECO:0000259" key="1">
    <source>
        <dbReference type="Pfam" id="PF13358"/>
    </source>
</evidence>
<dbReference type="OrthoDB" id="6426973at2759"/>
<dbReference type="EMBL" id="BGPR01069925">
    <property type="protein sequence ID" value="GBO43488.1"/>
    <property type="molecule type" value="Genomic_DNA"/>
</dbReference>
<proteinExistence type="predicted"/>
<protein>
    <recommendedName>
        <fullName evidence="1">Tc1-like transposase DDE domain-containing protein</fullName>
    </recommendedName>
</protein>
<dbReference type="AlphaFoldDB" id="A0A4Y2X2T5"/>
<dbReference type="Pfam" id="PF13358">
    <property type="entry name" value="DDE_3"/>
    <property type="match status" value="1"/>
</dbReference>
<evidence type="ECO:0000313" key="4">
    <source>
        <dbReference type="Proteomes" id="UP000499080"/>
    </source>
</evidence>
<accession>A0A4Y2X2T5</accession>
<dbReference type="Gene3D" id="3.30.420.10">
    <property type="entry name" value="Ribonuclease H-like superfamily/Ribonuclease H"/>
    <property type="match status" value="1"/>
</dbReference>
<organism evidence="3 4">
    <name type="scientific">Araneus ventricosus</name>
    <name type="common">Orbweaver spider</name>
    <name type="synonym">Epeira ventricosa</name>
    <dbReference type="NCBI Taxonomy" id="182803"/>
    <lineage>
        <taxon>Eukaryota</taxon>
        <taxon>Metazoa</taxon>
        <taxon>Ecdysozoa</taxon>
        <taxon>Arthropoda</taxon>
        <taxon>Chelicerata</taxon>
        <taxon>Arachnida</taxon>
        <taxon>Araneae</taxon>
        <taxon>Araneomorphae</taxon>
        <taxon>Entelegynae</taxon>
        <taxon>Araneoidea</taxon>
        <taxon>Araneidae</taxon>
        <taxon>Araneus</taxon>
    </lineage>
</organism>
<feature type="domain" description="Tc1-like transposase DDE" evidence="1">
    <location>
        <begin position="26"/>
        <end position="94"/>
    </location>
</feature>
<name>A0A4Y2X2T5_ARAVE</name>
<evidence type="ECO:0000313" key="2">
    <source>
        <dbReference type="EMBL" id="GBO43262.1"/>
    </source>
</evidence>
<dbReference type="GO" id="GO:0003676">
    <property type="term" value="F:nucleic acid binding"/>
    <property type="evidence" value="ECO:0007669"/>
    <property type="project" value="InterPro"/>
</dbReference>
<comment type="caution">
    <text evidence="3">The sequence shown here is derived from an EMBL/GenBank/DDBJ whole genome shotgun (WGS) entry which is preliminary data.</text>
</comment>
<evidence type="ECO:0000313" key="3">
    <source>
        <dbReference type="EMBL" id="GBO43488.1"/>
    </source>
</evidence>